<dbReference type="AlphaFoldDB" id="A0A183EQ32"/>
<dbReference type="Proteomes" id="UP000271098">
    <property type="component" value="Unassembled WGS sequence"/>
</dbReference>
<evidence type="ECO:0000313" key="3">
    <source>
        <dbReference type="Proteomes" id="UP000271098"/>
    </source>
</evidence>
<evidence type="ECO:0000313" key="2">
    <source>
        <dbReference type="EMBL" id="VDN40945.1"/>
    </source>
</evidence>
<accession>A0A183EQ32</accession>
<keyword evidence="3" id="KW-1185">Reference proteome</keyword>
<keyword evidence="1" id="KW-0472">Membrane</keyword>
<proteinExistence type="predicted"/>
<gene>
    <name evidence="2" type="ORF">GPUH_LOCUS23074</name>
</gene>
<reference evidence="4" key="1">
    <citation type="submission" date="2016-06" db="UniProtKB">
        <authorList>
            <consortium name="WormBaseParasite"/>
        </authorList>
    </citation>
    <scope>IDENTIFICATION</scope>
</reference>
<evidence type="ECO:0000256" key="1">
    <source>
        <dbReference type="SAM" id="Phobius"/>
    </source>
</evidence>
<sequence length="51" mass="6250">MFGRTPNLRYPLWRWTVGWLAVGTAVSGYITYKLHYNDAVVRRQRWENFFR</sequence>
<feature type="transmembrane region" description="Helical" evidence="1">
    <location>
        <begin position="12"/>
        <end position="32"/>
    </location>
</feature>
<dbReference type="OrthoDB" id="10051322at2759"/>
<evidence type="ECO:0000313" key="4">
    <source>
        <dbReference type="WBParaSite" id="GPUH_0002310101-mRNA-1"/>
    </source>
</evidence>
<keyword evidence="1" id="KW-1133">Transmembrane helix</keyword>
<name>A0A183EQ32_9BILA</name>
<dbReference type="WBParaSite" id="GPUH_0002310101-mRNA-1">
    <property type="protein sequence ID" value="GPUH_0002310101-mRNA-1"/>
    <property type="gene ID" value="GPUH_0002310101"/>
</dbReference>
<reference evidence="2 3" key="2">
    <citation type="submission" date="2018-11" db="EMBL/GenBank/DDBJ databases">
        <authorList>
            <consortium name="Pathogen Informatics"/>
        </authorList>
    </citation>
    <scope>NUCLEOTIDE SEQUENCE [LARGE SCALE GENOMIC DNA]</scope>
</reference>
<organism evidence="4">
    <name type="scientific">Gongylonema pulchrum</name>
    <dbReference type="NCBI Taxonomy" id="637853"/>
    <lineage>
        <taxon>Eukaryota</taxon>
        <taxon>Metazoa</taxon>
        <taxon>Ecdysozoa</taxon>
        <taxon>Nematoda</taxon>
        <taxon>Chromadorea</taxon>
        <taxon>Rhabditida</taxon>
        <taxon>Spirurina</taxon>
        <taxon>Spiruromorpha</taxon>
        <taxon>Spiruroidea</taxon>
        <taxon>Gongylonematidae</taxon>
        <taxon>Gongylonema</taxon>
    </lineage>
</organism>
<dbReference type="EMBL" id="UYRT01096737">
    <property type="protein sequence ID" value="VDN40945.1"/>
    <property type="molecule type" value="Genomic_DNA"/>
</dbReference>
<keyword evidence="1" id="KW-0812">Transmembrane</keyword>
<protein>
    <submittedName>
        <fullName evidence="4">NADH dehydrogenase [ubiquinone] 1 alpha subcomplex subunit 4</fullName>
    </submittedName>
</protein>